<dbReference type="InterPro" id="IPR011598">
    <property type="entry name" value="bHLH_dom"/>
</dbReference>
<evidence type="ECO:0000313" key="9">
    <source>
        <dbReference type="Proteomes" id="UP000324897"/>
    </source>
</evidence>
<dbReference type="SUPFAM" id="SSF47459">
    <property type="entry name" value="HLH, helix-loop-helix DNA-binding domain"/>
    <property type="match status" value="1"/>
</dbReference>
<comment type="caution">
    <text evidence="8">The sequence shown here is derived from an EMBL/GenBank/DDBJ whole genome shotgun (WGS) entry which is preliminary data.</text>
</comment>
<dbReference type="PROSITE" id="PS50888">
    <property type="entry name" value="BHLH"/>
    <property type="match status" value="1"/>
</dbReference>
<evidence type="ECO:0000256" key="1">
    <source>
        <dbReference type="ARBA" id="ARBA00004123"/>
    </source>
</evidence>
<keyword evidence="5" id="KW-0539">Nucleus</keyword>
<reference evidence="8 9" key="1">
    <citation type="journal article" date="2019" name="Sci. Rep.">
        <title>A high-quality genome of Eragrostis curvula grass provides insights into Poaceae evolution and supports new strategies to enhance forage quality.</title>
        <authorList>
            <person name="Carballo J."/>
            <person name="Santos B.A.C.M."/>
            <person name="Zappacosta D."/>
            <person name="Garbus I."/>
            <person name="Selva J.P."/>
            <person name="Gallo C.A."/>
            <person name="Diaz A."/>
            <person name="Albertini E."/>
            <person name="Caccamo M."/>
            <person name="Echenique V."/>
        </authorList>
    </citation>
    <scope>NUCLEOTIDE SEQUENCE [LARGE SCALE GENOMIC DNA]</scope>
    <source>
        <strain evidence="9">cv. Victoria</strain>
        <tissue evidence="8">Leaf</tissue>
    </source>
</reference>
<evidence type="ECO:0000259" key="7">
    <source>
        <dbReference type="PROSITE" id="PS50888"/>
    </source>
</evidence>
<dbReference type="Proteomes" id="UP000324897">
    <property type="component" value="Unassembled WGS sequence"/>
</dbReference>
<keyword evidence="9" id="KW-1185">Reference proteome</keyword>
<feature type="non-terminal residue" evidence="8">
    <location>
        <position position="1"/>
    </location>
</feature>
<gene>
    <name evidence="8" type="ORF">EJB05_38366</name>
</gene>
<dbReference type="Gene3D" id="4.10.280.10">
    <property type="entry name" value="Helix-loop-helix DNA-binding domain"/>
    <property type="match status" value="1"/>
</dbReference>
<dbReference type="GO" id="GO:0046983">
    <property type="term" value="F:protein dimerization activity"/>
    <property type="evidence" value="ECO:0007669"/>
    <property type="project" value="InterPro"/>
</dbReference>
<dbReference type="PANTHER" id="PTHR16223">
    <property type="entry name" value="TRANSCRIPTION FACTOR BHLH83-RELATED"/>
    <property type="match status" value="1"/>
</dbReference>
<feature type="domain" description="BHLH" evidence="7">
    <location>
        <begin position="251"/>
        <end position="300"/>
    </location>
</feature>
<evidence type="ECO:0000256" key="3">
    <source>
        <dbReference type="ARBA" id="ARBA00023015"/>
    </source>
</evidence>
<evidence type="ECO:0000256" key="6">
    <source>
        <dbReference type="SAM" id="MobiDB-lite"/>
    </source>
</evidence>
<evidence type="ECO:0000256" key="4">
    <source>
        <dbReference type="ARBA" id="ARBA00023163"/>
    </source>
</evidence>
<dbReference type="InterPro" id="IPR036638">
    <property type="entry name" value="HLH_DNA-bd_sf"/>
</dbReference>
<dbReference type="GO" id="GO:0000978">
    <property type="term" value="F:RNA polymerase II cis-regulatory region sequence-specific DNA binding"/>
    <property type="evidence" value="ECO:0007669"/>
    <property type="project" value="TreeGrafter"/>
</dbReference>
<name>A0A5J9TTX8_9POAL</name>
<evidence type="ECO:0000256" key="5">
    <source>
        <dbReference type="ARBA" id="ARBA00023242"/>
    </source>
</evidence>
<sequence length="371" mass="40508">MPGPRTSRKYCIYLRNKACMLEVVDACSVHDTLMTFDNAFSGRGGMHGFLSLLEGRNESTPEMFEDVPEAPAYLTALGAASNMAGQAPDAGYGLAIVDNRYTGASSAPPMKPQTAASPLTSFEDGMVHGSSGEVKRRHKPHNRQRELGGGTPMAALLQEMTPPSSVEMQSGLANYTAIGAERLMETYAARSLSAGSSSFSDYRSTEEFMFSSGQEQDIITPEMASGSSGNGTTRRKSEERAGGSTKKTKREVSKTSPPKPQEANVKLGERITALQQIVSPFGKTDRASVLSETIKYIKFLHDQIQLFSEPYMTKNTYKGRIQFGVEEKPATQHDLRGSGLCLVPVSWTSQVYRDDTLPDCWSPAYRSCLYQ</sequence>
<dbReference type="PANTHER" id="PTHR16223:SF362">
    <property type="entry name" value="OS02G0671300 PROTEIN"/>
    <property type="match status" value="1"/>
</dbReference>
<dbReference type="Gramene" id="TVU14870">
    <property type="protein sequence ID" value="TVU14870"/>
    <property type="gene ID" value="EJB05_38366"/>
</dbReference>
<comment type="similarity">
    <text evidence="2">Belongs to the bHLH protein family.</text>
</comment>
<dbReference type="CDD" id="cd11393">
    <property type="entry name" value="bHLH_AtbHLH_like"/>
    <property type="match status" value="1"/>
</dbReference>
<keyword evidence="4" id="KW-0804">Transcription</keyword>
<dbReference type="EMBL" id="RWGY01000031">
    <property type="protein sequence ID" value="TVU14870.1"/>
    <property type="molecule type" value="Genomic_DNA"/>
</dbReference>
<dbReference type="GO" id="GO:0000981">
    <property type="term" value="F:DNA-binding transcription factor activity, RNA polymerase II-specific"/>
    <property type="evidence" value="ECO:0007669"/>
    <property type="project" value="TreeGrafter"/>
</dbReference>
<protein>
    <recommendedName>
        <fullName evidence="7">BHLH domain-containing protein</fullName>
    </recommendedName>
</protein>
<dbReference type="AlphaFoldDB" id="A0A5J9TTX8"/>
<evidence type="ECO:0000256" key="2">
    <source>
        <dbReference type="ARBA" id="ARBA00005510"/>
    </source>
</evidence>
<dbReference type="InterPro" id="IPR045843">
    <property type="entry name" value="IND-like"/>
</dbReference>
<dbReference type="GO" id="GO:0005634">
    <property type="term" value="C:nucleus"/>
    <property type="evidence" value="ECO:0007669"/>
    <property type="project" value="UniProtKB-SubCell"/>
</dbReference>
<feature type="region of interest" description="Disordered" evidence="6">
    <location>
        <begin position="214"/>
        <end position="267"/>
    </location>
</feature>
<evidence type="ECO:0000313" key="8">
    <source>
        <dbReference type="EMBL" id="TVU14870.1"/>
    </source>
</evidence>
<dbReference type="OrthoDB" id="663846at2759"/>
<comment type="subcellular location">
    <subcellularLocation>
        <location evidence="1">Nucleus</location>
    </subcellularLocation>
</comment>
<accession>A0A5J9TTX8</accession>
<proteinExistence type="inferred from homology"/>
<feature type="region of interest" description="Disordered" evidence="6">
    <location>
        <begin position="129"/>
        <end position="149"/>
    </location>
</feature>
<keyword evidence="3" id="KW-0805">Transcription regulation</keyword>
<dbReference type="InterPro" id="IPR045239">
    <property type="entry name" value="bHLH95_bHLH"/>
</dbReference>
<organism evidence="8 9">
    <name type="scientific">Eragrostis curvula</name>
    <name type="common">weeping love grass</name>
    <dbReference type="NCBI Taxonomy" id="38414"/>
    <lineage>
        <taxon>Eukaryota</taxon>
        <taxon>Viridiplantae</taxon>
        <taxon>Streptophyta</taxon>
        <taxon>Embryophyta</taxon>
        <taxon>Tracheophyta</taxon>
        <taxon>Spermatophyta</taxon>
        <taxon>Magnoliopsida</taxon>
        <taxon>Liliopsida</taxon>
        <taxon>Poales</taxon>
        <taxon>Poaceae</taxon>
        <taxon>PACMAD clade</taxon>
        <taxon>Chloridoideae</taxon>
        <taxon>Eragrostideae</taxon>
        <taxon>Eragrostidinae</taxon>
        <taxon>Eragrostis</taxon>
    </lineage>
</organism>